<dbReference type="RefSeq" id="WP_059759078.1">
    <property type="nucleotide sequence ID" value="NZ_LDUG01000056.1"/>
</dbReference>
<organism evidence="1 2">
    <name type="scientific">Thiobacillus denitrificans</name>
    <dbReference type="NCBI Taxonomy" id="36861"/>
    <lineage>
        <taxon>Bacteria</taxon>
        <taxon>Pseudomonadati</taxon>
        <taxon>Pseudomonadota</taxon>
        <taxon>Betaproteobacteria</taxon>
        <taxon>Nitrosomonadales</taxon>
        <taxon>Thiobacillaceae</taxon>
        <taxon>Thiobacillus</taxon>
    </lineage>
</organism>
<sequence>MTIILPTGVVALWQDAIETANHGNWDSLASELLYLASEEPDYGLRDDILTLALIAADHAMSIIPDARAVSPDQTRIDFDPYGVRPC</sequence>
<comment type="caution">
    <text evidence="1">The sequence shown here is derived from an EMBL/GenBank/DDBJ whole genome shotgun (WGS) entry which is preliminary data.</text>
</comment>
<protein>
    <submittedName>
        <fullName evidence="1">Uncharacterized protein</fullName>
    </submittedName>
</protein>
<evidence type="ECO:0000313" key="2">
    <source>
        <dbReference type="Proteomes" id="UP000064243"/>
    </source>
</evidence>
<dbReference type="Proteomes" id="UP000064243">
    <property type="component" value="Unassembled WGS sequence"/>
</dbReference>
<evidence type="ECO:0000313" key="1">
    <source>
        <dbReference type="EMBL" id="KVW92633.1"/>
    </source>
</evidence>
<name>A0A106BHH4_THIDE</name>
<proteinExistence type="predicted"/>
<dbReference type="PATRIC" id="fig|36861.3.peg.3015"/>
<gene>
    <name evidence="1" type="ORF">ABW22_15765</name>
</gene>
<keyword evidence="2" id="KW-1185">Reference proteome</keyword>
<accession>A0A106BHH4</accession>
<dbReference type="EMBL" id="LDUG01000056">
    <property type="protein sequence ID" value="KVW92633.1"/>
    <property type="molecule type" value="Genomic_DNA"/>
</dbReference>
<reference evidence="1 2" key="1">
    <citation type="journal article" date="2015" name="Appl. Environ. Microbiol.">
        <title>Aerobic and Anaerobic Thiosulfate Oxidation by a Cold-Adapted, Subglacial Chemoautotroph.</title>
        <authorList>
            <person name="Harrold Z.R."/>
            <person name="Skidmore M.L."/>
            <person name="Hamilton T.L."/>
            <person name="Desch L."/>
            <person name="Amada K."/>
            <person name="van Gelder W."/>
            <person name="Glover K."/>
            <person name="Roden E.E."/>
            <person name="Boyd E.S."/>
        </authorList>
    </citation>
    <scope>NUCLEOTIDE SEQUENCE [LARGE SCALE GENOMIC DNA]</scope>
    <source>
        <strain evidence="1 2">RG</strain>
    </source>
</reference>
<dbReference type="AlphaFoldDB" id="A0A106BHH4"/>